<feature type="domain" description="Type 4 fimbrial biogenesis protein PilX N-terminal" evidence="2">
    <location>
        <begin position="21"/>
        <end position="70"/>
    </location>
</feature>
<dbReference type="Pfam" id="PF14341">
    <property type="entry name" value="PilX_N"/>
    <property type="match status" value="1"/>
</dbReference>
<evidence type="ECO:0000259" key="2">
    <source>
        <dbReference type="Pfam" id="PF14341"/>
    </source>
</evidence>
<sequence length="203" mass="22431">MREKTSFPRINGTLPASKHEKGMALIIVVIVLAFLQVVGIVLLQVTATGPKVAGNIRTQQQAYNAAEAGFDVAWTEIEEYFSIGDWAHFDGHYVIEPSGIDDPQSDNYFRRLSDIELLNLIDSDWDGTSDLENVIFCRQTFVQTEGSPDNRYRYTVFLIDDEAGGGIPDSSDAILVCIGTVEIGNTITTTRLEIELVLERAGT</sequence>
<keyword evidence="1" id="KW-0812">Transmembrane</keyword>
<accession>A0A0F9S420</accession>
<dbReference type="InterPro" id="IPR025746">
    <property type="entry name" value="PilX_N_dom"/>
</dbReference>
<evidence type="ECO:0000313" key="3">
    <source>
        <dbReference type="EMBL" id="KKN61784.1"/>
    </source>
</evidence>
<keyword evidence="1" id="KW-0472">Membrane</keyword>
<evidence type="ECO:0000256" key="1">
    <source>
        <dbReference type="SAM" id="Phobius"/>
    </source>
</evidence>
<comment type="caution">
    <text evidence="3">The sequence shown here is derived from an EMBL/GenBank/DDBJ whole genome shotgun (WGS) entry which is preliminary data.</text>
</comment>
<keyword evidence="1" id="KW-1133">Transmembrane helix</keyword>
<protein>
    <recommendedName>
        <fullName evidence="2">Type 4 fimbrial biogenesis protein PilX N-terminal domain-containing protein</fullName>
    </recommendedName>
</protein>
<organism evidence="3">
    <name type="scientific">marine sediment metagenome</name>
    <dbReference type="NCBI Taxonomy" id="412755"/>
    <lineage>
        <taxon>unclassified sequences</taxon>
        <taxon>metagenomes</taxon>
        <taxon>ecological metagenomes</taxon>
    </lineage>
</organism>
<gene>
    <name evidence="3" type="ORF">LCGC14_0518610</name>
</gene>
<proteinExistence type="predicted"/>
<feature type="transmembrane region" description="Helical" evidence="1">
    <location>
        <begin position="21"/>
        <end position="43"/>
    </location>
</feature>
<dbReference type="AlphaFoldDB" id="A0A0F9S420"/>
<name>A0A0F9S420_9ZZZZ</name>
<dbReference type="EMBL" id="LAZR01000646">
    <property type="protein sequence ID" value="KKN61784.1"/>
    <property type="molecule type" value="Genomic_DNA"/>
</dbReference>
<reference evidence="3" key="1">
    <citation type="journal article" date="2015" name="Nature">
        <title>Complex archaea that bridge the gap between prokaryotes and eukaryotes.</title>
        <authorList>
            <person name="Spang A."/>
            <person name="Saw J.H."/>
            <person name="Jorgensen S.L."/>
            <person name="Zaremba-Niedzwiedzka K."/>
            <person name="Martijn J."/>
            <person name="Lind A.E."/>
            <person name="van Eijk R."/>
            <person name="Schleper C."/>
            <person name="Guy L."/>
            <person name="Ettema T.J."/>
        </authorList>
    </citation>
    <scope>NUCLEOTIDE SEQUENCE</scope>
</reference>